<evidence type="ECO:0000256" key="5">
    <source>
        <dbReference type="SAM" id="Phobius"/>
    </source>
</evidence>
<dbReference type="GeneID" id="110090842"/>
<reference evidence="7" key="1">
    <citation type="submission" date="2025-05" db="UniProtKB">
        <authorList>
            <consortium name="RefSeq"/>
        </authorList>
    </citation>
    <scope>NUCLEOTIDE SEQUENCE [LARGE SCALE GENOMIC DNA]</scope>
</reference>
<keyword evidence="5" id="KW-1133">Transmembrane helix</keyword>
<evidence type="ECO:0000256" key="4">
    <source>
        <dbReference type="ARBA" id="ARBA00022734"/>
    </source>
</evidence>
<dbReference type="InterPro" id="IPR016187">
    <property type="entry name" value="CTDL_fold"/>
</dbReference>
<dbReference type="GO" id="GO:0016020">
    <property type="term" value="C:membrane"/>
    <property type="evidence" value="ECO:0007669"/>
    <property type="project" value="UniProtKB-SubCell"/>
</dbReference>
<dbReference type="InterPro" id="IPR001304">
    <property type="entry name" value="C-type_lectin-like"/>
</dbReference>
<dbReference type="GO" id="GO:0005576">
    <property type="term" value="C:extracellular region"/>
    <property type="evidence" value="ECO:0007669"/>
    <property type="project" value="UniProtKB-SubCell"/>
</dbReference>
<dbReference type="GO" id="GO:0071226">
    <property type="term" value="P:cellular response to molecule of fungal origin"/>
    <property type="evidence" value="ECO:0007669"/>
    <property type="project" value="InterPro"/>
</dbReference>
<keyword evidence="7" id="KW-1185">Reference proteome</keyword>
<accession>A0A6J0VFP9</accession>
<evidence type="ECO:0000256" key="3">
    <source>
        <dbReference type="ARBA" id="ARBA00022525"/>
    </source>
</evidence>
<dbReference type="InterPro" id="IPR042808">
    <property type="entry name" value="CLEC7A"/>
</dbReference>
<sequence>MAEEVTYADLKFTNPEQHKKKGSQKTITKASTSISHYWRPAAVGLGLFGLVLLGVTGTLSFKVLQASHSVSSQNENLTLQKKMLEILLTKLNVLQVQNRNLSETVQQLSNYRGNRCGPCPEKWLQRGENCYFFTMKWNSWEEGKAQCTALNSRLLKIENKEELEFILESAQSYNSYWIGLSRNKTGEPWLWEDNSTFTTDLFNIPDAGSSNYPICVSIQGGNLVASDCLGYRFSICEKIQS</sequence>
<dbReference type="RefSeq" id="XP_020670345.2">
    <property type="nucleotide sequence ID" value="XM_020814686.2"/>
</dbReference>
<dbReference type="AlphaFoldDB" id="A0A6J0VFP9"/>
<organism evidence="7 8">
    <name type="scientific">Pogona vitticeps</name>
    <name type="common">central bearded dragon</name>
    <dbReference type="NCBI Taxonomy" id="103695"/>
    <lineage>
        <taxon>Eukaryota</taxon>
        <taxon>Metazoa</taxon>
        <taxon>Chordata</taxon>
        <taxon>Craniata</taxon>
        <taxon>Vertebrata</taxon>
        <taxon>Euteleostomi</taxon>
        <taxon>Lepidosauria</taxon>
        <taxon>Squamata</taxon>
        <taxon>Bifurcata</taxon>
        <taxon>Unidentata</taxon>
        <taxon>Episquamata</taxon>
        <taxon>Toxicofera</taxon>
        <taxon>Iguania</taxon>
        <taxon>Acrodonta</taxon>
        <taxon>Agamidae</taxon>
        <taxon>Amphibolurinae</taxon>
        <taxon>Pogona</taxon>
    </lineage>
</organism>
<dbReference type="CDD" id="cd03593">
    <property type="entry name" value="CLECT_NK_receptors_like"/>
    <property type="match status" value="1"/>
</dbReference>
<evidence type="ECO:0000259" key="6">
    <source>
        <dbReference type="PROSITE" id="PS50041"/>
    </source>
</evidence>
<evidence type="ECO:0000256" key="2">
    <source>
        <dbReference type="ARBA" id="ARBA00004613"/>
    </source>
</evidence>
<evidence type="ECO:0000313" key="7">
    <source>
        <dbReference type="Proteomes" id="UP001652642"/>
    </source>
</evidence>
<evidence type="ECO:0000256" key="1">
    <source>
        <dbReference type="ARBA" id="ARBA00004167"/>
    </source>
</evidence>
<dbReference type="InterPro" id="IPR033992">
    <property type="entry name" value="NKR-like_CTLD"/>
</dbReference>
<keyword evidence="5" id="KW-0812">Transmembrane</keyword>
<comment type="subcellular location">
    <subcellularLocation>
        <location evidence="1">Membrane</location>
        <topology evidence="1">Single-pass membrane protein</topology>
    </subcellularLocation>
    <subcellularLocation>
        <location evidence="2">Secreted</location>
    </subcellularLocation>
</comment>
<name>A0A6J0VFP9_9SAUR</name>
<reference evidence="8" key="2">
    <citation type="submission" date="2025-08" db="UniProtKB">
        <authorList>
            <consortium name="RefSeq"/>
        </authorList>
    </citation>
    <scope>IDENTIFICATION</scope>
</reference>
<dbReference type="InterPro" id="IPR016186">
    <property type="entry name" value="C-type_lectin-like/link_sf"/>
</dbReference>
<dbReference type="OrthoDB" id="7357196at2759"/>
<keyword evidence="4" id="KW-0430">Lectin</keyword>
<protein>
    <submittedName>
        <fullName evidence="8">Oxidized low-density lipoprotein receptor 1-like</fullName>
    </submittedName>
</protein>
<feature type="domain" description="C-type lectin" evidence="6">
    <location>
        <begin position="126"/>
        <end position="237"/>
    </location>
</feature>
<dbReference type="PANTHER" id="PTHR47218:SF2">
    <property type="entry name" value="C-TYPE LECTIN DOMAIN-CONTAINING PROTEIN"/>
    <property type="match status" value="1"/>
</dbReference>
<keyword evidence="3" id="KW-0964">Secreted</keyword>
<dbReference type="KEGG" id="pvt:110090842"/>
<dbReference type="Pfam" id="PF00059">
    <property type="entry name" value="Lectin_C"/>
    <property type="match status" value="1"/>
</dbReference>
<dbReference type="Proteomes" id="UP001652642">
    <property type="component" value="Chromosome 2"/>
</dbReference>
<dbReference type="PROSITE" id="PS50041">
    <property type="entry name" value="C_TYPE_LECTIN_2"/>
    <property type="match status" value="1"/>
</dbReference>
<gene>
    <name evidence="8" type="primary">LOC110090842</name>
</gene>
<dbReference type="SMART" id="SM00034">
    <property type="entry name" value="CLECT"/>
    <property type="match status" value="1"/>
</dbReference>
<dbReference type="GO" id="GO:0001872">
    <property type="term" value="F:(1-&gt;3)-beta-D-glucan binding"/>
    <property type="evidence" value="ECO:0007669"/>
    <property type="project" value="InterPro"/>
</dbReference>
<dbReference type="Gene3D" id="3.10.100.10">
    <property type="entry name" value="Mannose-Binding Protein A, subunit A"/>
    <property type="match status" value="1"/>
</dbReference>
<dbReference type="InParanoid" id="A0A6J0VFP9"/>
<feature type="transmembrane region" description="Helical" evidence="5">
    <location>
        <begin position="41"/>
        <end position="64"/>
    </location>
</feature>
<evidence type="ECO:0000313" key="8">
    <source>
        <dbReference type="RefSeq" id="XP_020670345.2"/>
    </source>
</evidence>
<keyword evidence="5" id="KW-0472">Membrane</keyword>
<dbReference type="SUPFAM" id="SSF56436">
    <property type="entry name" value="C-type lectin-like"/>
    <property type="match status" value="1"/>
</dbReference>
<proteinExistence type="predicted"/>
<dbReference type="PANTHER" id="PTHR47218">
    <property type="entry name" value="C-TYPE LECTIN DOMAIN FAMILY 7 MEMBER A"/>
    <property type="match status" value="1"/>
</dbReference>